<dbReference type="Gene3D" id="3.90.79.10">
    <property type="entry name" value="Nucleoside Triphosphate Pyrophosphohydrolase"/>
    <property type="match status" value="1"/>
</dbReference>
<dbReference type="Pfam" id="PF00293">
    <property type="entry name" value="NUDIX"/>
    <property type="match status" value="1"/>
</dbReference>
<keyword evidence="2" id="KW-0378">Hydrolase</keyword>
<comment type="caution">
    <text evidence="4">The sequence shown here is derived from an EMBL/GenBank/DDBJ whole genome shotgun (WGS) entry which is preliminary data.</text>
</comment>
<dbReference type="InterPro" id="IPR015797">
    <property type="entry name" value="NUDIX_hydrolase-like_dom_sf"/>
</dbReference>
<dbReference type="SUPFAM" id="SSF55811">
    <property type="entry name" value="Nudix"/>
    <property type="match status" value="1"/>
</dbReference>
<dbReference type="Proteomes" id="UP000219994">
    <property type="component" value="Unassembled WGS sequence"/>
</dbReference>
<proteinExistence type="predicted"/>
<name>A0A2A6FU07_9MICO</name>
<dbReference type="EMBL" id="NAEP01000016">
    <property type="protein sequence ID" value="PDQ36395.1"/>
    <property type="molecule type" value="Genomic_DNA"/>
</dbReference>
<dbReference type="InterPro" id="IPR020084">
    <property type="entry name" value="NUDIX_hydrolase_CS"/>
</dbReference>
<dbReference type="PANTHER" id="PTHR43046:SF2">
    <property type="entry name" value="8-OXO-DGTP DIPHOSPHATASE-RELATED"/>
    <property type="match status" value="1"/>
</dbReference>
<dbReference type="InterPro" id="IPR000086">
    <property type="entry name" value="NUDIX_hydrolase_dom"/>
</dbReference>
<organism evidence="4 5">
    <name type="scientific">Candidatus Lumbricidiphila eiseniae</name>
    <dbReference type="NCBI Taxonomy" id="1969409"/>
    <lineage>
        <taxon>Bacteria</taxon>
        <taxon>Bacillati</taxon>
        <taxon>Actinomycetota</taxon>
        <taxon>Actinomycetes</taxon>
        <taxon>Micrococcales</taxon>
        <taxon>Microbacteriaceae</taxon>
        <taxon>Candidatus Lumbricidiphila</taxon>
    </lineage>
</organism>
<sequence length="199" mass="21674">MAGDAVALTISGSADDGCEKGQHTEELVTISGLVDDRAGGESSERSGDVWVHGPGGERYWGLFGAAGLLLRSPDNEILLQHRVEWSHFGGTWGIPGGARCEHESSISAALREAEEEAGVRGEHVRVRSTSVLDLGFWSYTTVIADATVRFLPCVRDGESIELRWISIERVIDFPLHPRFADAWPALLRRVRAIGPLESD</sequence>
<evidence type="ECO:0000313" key="4">
    <source>
        <dbReference type="EMBL" id="PDQ36395.1"/>
    </source>
</evidence>
<dbReference type="PANTHER" id="PTHR43046">
    <property type="entry name" value="GDP-MANNOSE MANNOSYL HYDROLASE"/>
    <property type="match status" value="1"/>
</dbReference>
<evidence type="ECO:0000256" key="2">
    <source>
        <dbReference type="ARBA" id="ARBA00022801"/>
    </source>
</evidence>
<protein>
    <recommendedName>
        <fullName evidence="3">Nudix hydrolase domain-containing protein</fullName>
    </recommendedName>
</protein>
<gene>
    <name evidence="4" type="ORF">B5766_01040</name>
</gene>
<evidence type="ECO:0000313" key="5">
    <source>
        <dbReference type="Proteomes" id="UP000219994"/>
    </source>
</evidence>
<accession>A0A2A6FU07</accession>
<comment type="cofactor">
    <cofactor evidence="1">
        <name>Mg(2+)</name>
        <dbReference type="ChEBI" id="CHEBI:18420"/>
    </cofactor>
</comment>
<dbReference type="PROSITE" id="PS51462">
    <property type="entry name" value="NUDIX"/>
    <property type="match status" value="1"/>
</dbReference>
<dbReference type="PROSITE" id="PS00893">
    <property type="entry name" value="NUDIX_BOX"/>
    <property type="match status" value="1"/>
</dbReference>
<reference evidence="5" key="1">
    <citation type="submission" date="2017-03" db="EMBL/GenBank/DDBJ databases">
        <authorList>
            <person name="Lund M.B."/>
        </authorList>
    </citation>
    <scope>NUCLEOTIDE SEQUENCE [LARGE SCALE GENOMIC DNA]</scope>
</reference>
<feature type="domain" description="Nudix hydrolase" evidence="3">
    <location>
        <begin position="61"/>
        <end position="187"/>
    </location>
</feature>
<evidence type="ECO:0000256" key="1">
    <source>
        <dbReference type="ARBA" id="ARBA00001946"/>
    </source>
</evidence>
<dbReference type="AlphaFoldDB" id="A0A2A6FU07"/>
<evidence type="ECO:0000259" key="3">
    <source>
        <dbReference type="PROSITE" id="PS51462"/>
    </source>
</evidence>
<dbReference type="GO" id="GO:0016787">
    <property type="term" value="F:hydrolase activity"/>
    <property type="evidence" value="ECO:0007669"/>
    <property type="project" value="UniProtKB-KW"/>
</dbReference>